<dbReference type="InterPro" id="IPR051214">
    <property type="entry name" value="GH32_Enzymes"/>
</dbReference>
<evidence type="ECO:0000256" key="1">
    <source>
        <dbReference type="ARBA" id="ARBA00009902"/>
    </source>
</evidence>
<evidence type="ECO:0000256" key="2">
    <source>
        <dbReference type="ARBA" id="ARBA00022801"/>
    </source>
</evidence>
<dbReference type="Pfam" id="PF00251">
    <property type="entry name" value="Glyco_hydro_32N"/>
    <property type="match status" value="1"/>
</dbReference>
<dbReference type="SUPFAM" id="SSF75005">
    <property type="entry name" value="Arabinanase/levansucrase/invertase"/>
    <property type="match status" value="1"/>
</dbReference>
<evidence type="ECO:0000256" key="3">
    <source>
        <dbReference type="ARBA" id="ARBA00023295"/>
    </source>
</evidence>
<name>A0A2P2C387_9ZZZZ</name>
<feature type="domain" description="Glycosyl hydrolase family 32 N-terminal" evidence="4">
    <location>
        <begin position="20"/>
        <end position="211"/>
    </location>
</feature>
<dbReference type="GO" id="GO:0016798">
    <property type="term" value="F:hydrolase activity, acting on glycosyl bonds"/>
    <property type="evidence" value="ECO:0007669"/>
    <property type="project" value="UniProtKB-KW"/>
</dbReference>
<dbReference type="InterPro" id="IPR013148">
    <property type="entry name" value="Glyco_hydro_32_N"/>
</dbReference>
<accession>A0A2P2C387</accession>
<keyword evidence="2 5" id="KW-0378">Hydrolase</keyword>
<protein>
    <submittedName>
        <fullName evidence="5">Putative Glycosyl hydrolase family 32 domain protein</fullName>
    </submittedName>
</protein>
<dbReference type="PANTHER" id="PTHR43101:SF1">
    <property type="entry name" value="BETA-FRUCTOSIDASE"/>
    <property type="match status" value="1"/>
</dbReference>
<gene>
    <name evidence="5" type="ORF">NOCA2230102</name>
</gene>
<reference evidence="5" key="1">
    <citation type="submission" date="2015-08" db="EMBL/GenBank/DDBJ databases">
        <authorList>
            <person name="Babu N.S."/>
            <person name="Beckwith C.J."/>
            <person name="Beseler K.G."/>
            <person name="Brison A."/>
            <person name="Carone J.V."/>
            <person name="Caskin T.P."/>
            <person name="Diamond M."/>
            <person name="Durham M.E."/>
            <person name="Foxe J.M."/>
            <person name="Go M."/>
            <person name="Henderson B.A."/>
            <person name="Jones I.B."/>
            <person name="McGettigan J.A."/>
            <person name="Micheletti S.J."/>
            <person name="Nasrallah M.E."/>
            <person name="Ortiz D."/>
            <person name="Piller C.R."/>
            <person name="Privatt S.R."/>
            <person name="Schneider S.L."/>
            <person name="Sharp S."/>
            <person name="Smith T.C."/>
            <person name="Stanton J.D."/>
            <person name="Ullery H.E."/>
            <person name="Wilson R.J."/>
            <person name="Serrano M.G."/>
            <person name="Buck G."/>
            <person name="Lee V."/>
            <person name="Wang Y."/>
            <person name="Carvalho R."/>
            <person name="Voegtly L."/>
            <person name="Shi R."/>
            <person name="Duckworth R."/>
            <person name="Johnson A."/>
            <person name="Loviza R."/>
            <person name="Walstead R."/>
            <person name="Shah Z."/>
            <person name="Kiflezghi M."/>
            <person name="Wade K."/>
            <person name="Ball S.L."/>
            <person name="Bradley K.W."/>
            <person name="Asai D.J."/>
            <person name="Bowman C.A."/>
            <person name="Russell D.A."/>
            <person name="Pope W.H."/>
            <person name="Jacobs-Sera D."/>
            <person name="Hendrix R.W."/>
            <person name="Hatfull G.F."/>
        </authorList>
    </citation>
    <scope>NUCLEOTIDE SEQUENCE</scope>
</reference>
<dbReference type="AlphaFoldDB" id="A0A2P2C387"/>
<keyword evidence="3" id="KW-0326">Glycosidase</keyword>
<evidence type="ECO:0000313" key="5">
    <source>
        <dbReference type="EMBL" id="CUR55182.1"/>
    </source>
</evidence>
<dbReference type="CDD" id="cd18609">
    <property type="entry name" value="GH32-like"/>
    <property type="match status" value="1"/>
</dbReference>
<dbReference type="InterPro" id="IPR023296">
    <property type="entry name" value="Glyco_hydro_beta-prop_sf"/>
</dbReference>
<evidence type="ECO:0000259" key="4">
    <source>
        <dbReference type="Pfam" id="PF00251"/>
    </source>
</evidence>
<organism evidence="5">
    <name type="scientific">metagenome</name>
    <dbReference type="NCBI Taxonomy" id="256318"/>
    <lineage>
        <taxon>unclassified sequences</taxon>
        <taxon>metagenomes</taxon>
    </lineage>
</organism>
<dbReference type="EMBL" id="CZKA01000016">
    <property type="protein sequence ID" value="CUR55182.1"/>
    <property type="molecule type" value="Genomic_DNA"/>
</dbReference>
<dbReference type="Gene3D" id="2.115.10.20">
    <property type="entry name" value="Glycosyl hydrolase domain, family 43"/>
    <property type="match status" value="1"/>
</dbReference>
<dbReference type="PANTHER" id="PTHR43101">
    <property type="entry name" value="BETA-FRUCTOSIDASE"/>
    <property type="match status" value="1"/>
</dbReference>
<proteinExistence type="inferred from homology"/>
<sequence length="315" mass="34510">MLDLADHWVWDFWLADDGVDYHAFFLQAPRSLGDPELRHANASIGHAVSSDLSSWTVLPTVIAPGPAGSFDDLSTWTGSVVRDRAGRWWLFHTGITQELGFRLQRIGMGTSDDLRHWYGDGVVCTADPRFYDTLSGGQPEEHWRDPWVVQDERGLWHMYVTARAGEQPGSGVVGHATSGDLRSWTVLPPLSRPTGRFDWLEVISVLEVEGRWVALFSCLADHMPHDEPGSGGIWSVPVDGPGAHVDVAGAVRLTSEDLYVGKVVALRDGGYRFLAFENRGPDGSFVGGIIDPLLVTWRADGAGLELVDAPSGWKG</sequence>
<comment type="similarity">
    <text evidence="1">Belongs to the glycosyl hydrolase 32 family.</text>
</comment>